<evidence type="ECO:0000313" key="1">
    <source>
        <dbReference type="EMBL" id="SDN93739.1"/>
    </source>
</evidence>
<dbReference type="AlphaFoldDB" id="A0A1H0FH26"/>
<gene>
    <name evidence="1" type="ORF">SAMN04487951_1106</name>
</gene>
<reference evidence="2" key="1">
    <citation type="submission" date="2016-10" db="EMBL/GenBank/DDBJ databases">
        <authorList>
            <person name="Varghese N."/>
            <person name="Submissions S."/>
        </authorList>
    </citation>
    <scope>NUCLEOTIDE SEQUENCE [LARGE SCALE GENOMIC DNA]</scope>
    <source>
        <strain evidence="2">CGMCC 1.6494</strain>
    </source>
</reference>
<organism evidence="1 2">
    <name type="scientific">Vreelandella arcis</name>
    <dbReference type="NCBI Taxonomy" id="416873"/>
    <lineage>
        <taxon>Bacteria</taxon>
        <taxon>Pseudomonadati</taxon>
        <taxon>Pseudomonadota</taxon>
        <taxon>Gammaproteobacteria</taxon>
        <taxon>Oceanospirillales</taxon>
        <taxon>Halomonadaceae</taxon>
        <taxon>Vreelandella</taxon>
    </lineage>
</organism>
<dbReference type="Proteomes" id="UP000199677">
    <property type="component" value="Unassembled WGS sequence"/>
</dbReference>
<protein>
    <submittedName>
        <fullName evidence="1">Uncharacterized protein</fullName>
    </submittedName>
</protein>
<evidence type="ECO:0000313" key="2">
    <source>
        <dbReference type="Proteomes" id="UP000199677"/>
    </source>
</evidence>
<dbReference type="STRING" id="416873.SAMN04487951_1106"/>
<dbReference type="EMBL" id="FNII01000010">
    <property type="protein sequence ID" value="SDN93739.1"/>
    <property type="molecule type" value="Genomic_DNA"/>
</dbReference>
<sequence>MSLCTNARRLWQRIMTVTGIGYAGDTASGSHRLGVFLEAHI</sequence>
<name>A0A1H0FH26_9GAMM</name>
<proteinExistence type="predicted"/>
<keyword evidence="2" id="KW-1185">Reference proteome</keyword>
<accession>A0A1H0FH26</accession>